<gene>
    <name evidence="2" type="ORF">NS506_07686</name>
    <name evidence="3" type="ORF">NSK11_contig00005-0013</name>
</gene>
<feature type="region of interest" description="Disordered" evidence="1">
    <location>
        <begin position="220"/>
        <end position="313"/>
    </location>
</feature>
<dbReference type="AlphaFoldDB" id="A0A0B8MZ62"/>
<dbReference type="KEGG" id="nsr:NS506_07686"/>
<dbReference type="Proteomes" id="UP000037179">
    <property type="component" value="Unassembled WGS sequence"/>
</dbReference>
<accession>A0A0B8MZ62</accession>
<dbReference type="EMBL" id="CP017839">
    <property type="protein sequence ID" value="APB01705.1"/>
    <property type="molecule type" value="Genomic_DNA"/>
</dbReference>
<sequence>MSGNEVDEAARNWPQVFALIMQLLQRIQHASADGSIRLSRTDYKQFVTELRDAQKTLNHEITNTRAWYQARTEDYQRESAAAKARAVAGTSPEEQAKATAYLAGLRASIEHTIHDTVLTAEQRGQVIQAIDAVDSEPEKPLARNVFEPVSGKAAVQARYTAAASEQKVAEHRERLTQTTTATAEPVNAEITKLRQENTRRFDDLAGRLDALEERINKLIPQQTANAEATNGHGPARNGHKARQQAQQQAESHQGGGAAQQAEAAAPGGPAAQAEAESEQPSGEQRTAAERIAEAWNEASAKPEAEAAQMQAEA</sequence>
<evidence type="ECO:0000313" key="2">
    <source>
        <dbReference type="EMBL" id="APB01705.1"/>
    </source>
</evidence>
<reference evidence="2 5" key="3">
    <citation type="submission" date="2016-10" db="EMBL/GenBank/DDBJ databases">
        <title>Genome sequence of Nocardia seriolae strain EM150506, isolated from Anguila japonica.</title>
        <authorList>
            <person name="Han H.-J."/>
        </authorList>
    </citation>
    <scope>NUCLEOTIDE SEQUENCE [LARGE SCALE GENOMIC DNA]</scope>
    <source>
        <strain evidence="2 5">EM150506</strain>
    </source>
</reference>
<dbReference type="RefSeq" id="WP_033091369.1">
    <property type="nucleotide sequence ID" value="NZ_AP017900.1"/>
</dbReference>
<evidence type="ECO:0000313" key="4">
    <source>
        <dbReference type="Proteomes" id="UP000037179"/>
    </source>
</evidence>
<name>A0A0B8MZ62_9NOCA</name>
<evidence type="ECO:0000256" key="1">
    <source>
        <dbReference type="SAM" id="MobiDB-lite"/>
    </source>
</evidence>
<evidence type="ECO:0000313" key="3">
    <source>
        <dbReference type="EMBL" id="GAP26285.1"/>
    </source>
</evidence>
<feature type="compositionally biased region" description="Low complexity" evidence="1">
    <location>
        <begin position="243"/>
        <end position="284"/>
    </location>
</feature>
<evidence type="ECO:0000313" key="5">
    <source>
        <dbReference type="Proteomes" id="UP000180166"/>
    </source>
</evidence>
<organism evidence="3 4">
    <name type="scientific">Nocardia seriolae</name>
    <dbReference type="NCBI Taxonomy" id="37332"/>
    <lineage>
        <taxon>Bacteria</taxon>
        <taxon>Bacillati</taxon>
        <taxon>Actinomycetota</taxon>
        <taxon>Actinomycetes</taxon>
        <taxon>Mycobacteriales</taxon>
        <taxon>Nocardiaceae</taxon>
        <taxon>Nocardia</taxon>
    </lineage>
</organism>
<dbReference type="EMBL" id="BBYQ01000005">
    <property type="protein sequence ID" value="GAP26285.1"/>
    <property type="molecule type" value="Genomic_DNA"/>
</dbReference>
<dbReference type="Proteomes" id="UP000180166">
    <property type="component" value="Chromosome"/>
</dbReference>
<reference evidence="4" key="1">
    <citation type="submission" date="2015-07" db="EMBL/GenBank/DDBJ databases">
        <title>Nocardia seriolae U-1 whole genome shotgun sequence.</title>
        <authorList>
            <person name="Imajoh M."/>
            <person name="Fukumoto Y."/>
            <person name="Sukeda M."/>
            <person name="Yamane J."/>
            <person name="Yamasaki K."/>
            <person name="Shimizu M."/>
            <person name="Ohnishi K."/>
            <person name="Oshima S."/>
        </authorList>
    </citation>
    <scope>NUCLEOTIDE SEQUENCE [LARGE SCALE GENOMIC DNA]</scope>
    <source>
        <strain evidence="4">U-1</strain>
    </source>
</reference>
<feature type="region of interest" description="Disordered" evidence="1">
    <location>
        <begin position="165"/>
        <end position="188"/>
    </location>
</feature>
<dbReference type="OrthoDB" id="4570403at2"/>
<proteinExistence type="predicted"/>
<dbReference type="GeneID" id="93372377"/>
<reference evidence="3 4" key="2">
    <citation type="journal article" date="2016" name="Genome Announc.">
        <title>Draft Genome Sequence of Erythromycin- and Oxytetracycline-Sensitive Nocardia seriolae Strain U-1 (NBRC 110359).</title>
        <authorList>
            <person name="Imajoh M."/>
            <person name="Sukeda M."/>
            <person name="Shimizu M."/>
            <person name="Yamane J."/>
            <person name="Ohnishi K."/>
            <person name="Oshima S."/>
        </authorList>
    </citation>
    <scope>NUCLEOTIDE SEQUENCE [LARGE SCALE GENOMIC DNA]</scope>
    <source>
        <strain evidence="3 4">U-1</strain>
    </source>
</reference>
<protein>
    <submittedName>
        <fullName evidence="3">Uncharacterized protein</fullName>
    </submittedName>
</protein>
<keyword evidence="4" id="KW-1185">Reference proteome</keyword>